<accession>A0A5B7H1D9</accession>
<evidence type="ECO:0000313" key="3">
    <source>
        <dbReference type="Proteomes" id="UP000324222"/>
    </source>
</evidence>
<name>A0A5B7H1D9_PORTR</name>
<comment type="caution">
    <text evidence="2">The sequence shown here is derived from an EMBL/GenBank/DDBJ whole genome shotgun (WGS) entry which is preliminary data.</text>
</comment>
<gene>
    <name evidence="2" type="ORF">E2C01_059014</name>
</gene>
<proteinExistence type="predicted"/>
<organism evidence="2 3">
    <name type="scientific">Portunus trituberculatus</name>
    <name type="common">Swimming crab</name>
    <name type="synonym">Neptunus trituberculatus</name>
    <dbReference type="NCBI Taxonomy" id="210409"/>
    <lineage>
        <taxon>Eukaryota</taxon>
        <taxon>Metazoa</taxon>
        <taxon>Ecdysozoa</taxon>
        <taxon>Arthropoda</taxon>
        <taxon>Crustacea</taxon>
        <taxon>Multicrustacea</taxon>
        <taxon>Malacostraca</taxon>
        <taxon>Eumalacostraca</taxon>
        <taxon>Eucarida</taxon>
        <taxon>Decapoda</taxon>
        <taxon>Pleocyemata</taxon>
        <taxon>Brachyura</taxon>
        <taxon>Eubrachyura</taxon>
        <taxon>Portunoidea</taxon>
        <taxon>Portunidae</taxon>
        <taxon>Portuninae</taxon>
        <taxon>Portunus</taxon>
    </lineage>
</organism>
<keyword evidence="3" id="KW-1185">Reference proteome</keyword>
<reference evidence="2 3" key="1">
    <citation type="submission" date="2019-05" db="EMBL/GenBank/DDBJ databases">
        <title>Another draft genome of Portunus trituberculatus and its Hox gene families provides insights of decapod evolution.</title>
        <authorList>
            <person name="Jeong J.-H."/>
            <person name="Song I."/>
            <person name="Kim S."/>
            <person name="Choi T."/>
            <person name="Kim D."/>
            <person name="Ryu S."/>
            <person name="Kim W."/>
        </authorList>
    </citation>
    <scope>NUCLEOTIDE SEQUENCE [LARGE SCALE GENOMIC DNA]</scope>
    <source>
        <tissue evidence="2">Muscle</tissue>
    </source>
</reference>
<dbReference type="AlphaFoldDB" id="A0A5B7H1D9"/>
<evidence type="ECO:0000256" key="1">
    <source>
        <dbReference type="SAM" id="MobiDB-lite"/>
    </source>
</evidence>
<sequence>MNAQTRIDTSETENGAIAQHSEKAPGLPRQSDCHNRSCSIVRVTLQPFFFFTTTPPTIVQATFLREFQCKKDT</sequence>
<evidence type="ECO:0000313" key="2">
    <source>
        <dbReference type="EMBL" id="MPC64892.1"/>
    </source>
</evidence>
<dbReference type="Proteomes" id="UP000324222">
    <property type="component" value="Unassembled WGS sequence"/>
</dbReference>
<dbReference type="EMBL" id="VSRR010022698">
    <property type="protein sequence ID" value="MPC64892.1"/>
    <property type="molecule type" value="Genomic_DNA"/>
</dbReference>
<protein>
    <submittedName>
        <fullName evidence="2">Uncharacterized protein</fullName>
    </submittedName>
</protein>
<feature type="region of interest" description="Disordered" evidence="1">
    <location>
        <begin position="1"/>
        <end position="32"/>
    </location>
</feature>